<protein>
    <recommendedName>
        <fullName evidence="7">Pectinesterase inhibitor domain-containing protein</fullName>
    </recommendedName>
</protein>
<dbReference type="GO" id="GO:0005576">
    <property type="term" value="C:extracellular region"/>
    <property type="evidence" value="ECO:0007669"/>
    <property type="project" value="UniProtKB-SubCell"/>
</dbReference>
<evidence type="ECO:0000256" key="5">
    <source>
        <dbReference type="ARBA" id="ARBA00038471"/>
    </source>
</evidence>
<dbReference type="PANTHER" id="PTHR31080:SF161">
    <property type="entry name" value="OS10G0508700 PROTEIN"/>
    <property type="match status" value="1"/>
</dbReference>
<name>A0A9D5CDY3_9LILI</name>
<sequence>MAGKMSNGIPIWLTLLLLFALSSSACAAARLTLSEIPTSSSVEFIRSSCIKTDYPALCFNSLSVYAPTIQTSPKQLVDAALSVSLESTRNTSEKIGTLSKTRGMSSKEAEAMSDCMESLGDSVEELKQSLQAMKDLRGKDVKLHMNDIQTWVSAALTEENTCMDGFTTNGFKDGADNLVRSHIVKVAHLTSNALALINAMAGSL</sequence>
<comment type="subcellular location">
    <subcellularLocation>
        <location evidence="1">Secreted</location>
        <location evidence="1">Extracellular space</location>
    </subcellularLocation>
</comment>
<dbReference type="InterPro" id="IPR006501">
    <property type="entry name" value="Pectinesterase_inhib_dom"/>
</dbReference>
<dbReference type="PANTHER" id="PTHR31080">
    <property type="entry name" value="PECTINESTERASE INHIBITOR-LIKE"/>
    <property type="match status" value="1"/>
</dbReference>
<comment type="similarity">
    <text evidence="5">Belongs to the PMEI family.</text>
</comment>
<dbReference type="SMART" id="SM00856">
    <property type="entry name" value="PMEI"/>
    <property type="match status" value="1"/>
</dbReference>
<keyword evidence="2" id="KW-0964">Secreted</keyword>
<dbReference type="GO" id="GO:0004857">
    <property type="term" value="F:enzyme inhibitor activity"/>
    <property type="evidence" value="ECO:0007669"/>
    <property type="project" value="InterPro"/>
</dbReference>
<feature type="domain" description="Pectinesterase inhibitor" evidence="7">
    <location>
        <begin position="40"/>
        <end position="196"/>
    </location>
</feature>
<dbReference type="SUPFAM" id="SSF101148">
    <property type="entry name" value="Plant invertase/pectin methylesterase inhibitor"/>
    <property type="match status" value="1"/>
</dbReference>
<evidence type="ECO:0000259" key="7">
    <source>
        <dbReference type="SMART" id="SM00856"/>
    </source>
</evidence>
<feature type="signal peptide" evidence="6">
    <location>
        <begin position="1"/>
        <end position="28"/>
    </location>
</feature>
<keyword evidence="4" id="KW-1015">Disulfide bond</keyword>
<keyword evidence="3 6" id="KW-0732">Signal</keyword>
<proteinExistence type="inferred from homology"/>
<comment type="caution">
    <text evidence="8">The sequence shown here is derived from an EMBL/GenBank/DDBJ whole genome shotgun (WGS) entry which is preliminary data.</text>
</comment>
<evidence type="ECO:0000313" key="8">
    <source>
        <dbReference type="EMBL" id="KAJ0971124.1"/>
    </source>
</evidence>
<feature type="chain" id="PRO_5038855252" description="Pectinesterase inhibitor domain-containing protein" evidence="6">
    <location>
        <begin position="29"/>
        <end position="204"/>
    </location>
</feature>
<dbReference type="NCBIfam" id="TIGR01614">
    <property type="entry name" value="PME_inhib"/>
    <property type="match status" value="1"/>
</dbReference>
<dbReference type="Gene3D" id="1.20.140.40">
    <property type="entry name" value="Invertase/pectin methylesterase inhibitor family protein"/>
    <property type="match status" value="1"/>
</dbReference>
<reference evidence="8" key="2">
    <citation type="journal article" date="2022" name="Hortic Res">
        <title>The genome of Dioscorea zingiberensis sheds light on the biosynthesis, origin and evolution of the medicinally important diosgenin saponins.</title>
        <authorList>
            <person name="Li Y."/>
            <person name="Tan C."/>
            <person name="Li Z."/>
            <person name="Guo J."/>
            <person name="Li S."/>
            <person name="Chen X."/>
            <person name="Wang C."/>
            <person name="Dai X."/>
            <person name="Yang H."/>
            <person name="Song W."/>
            <person name="Hou L."/>
            <person name="Xu J."/>
            <person name="Tong Z."/>
            <person name="Xu A."/>
            <person name="Yuan X."/>
            <person name="Wang W."/>
            <person name="Yang Q."/>
            <person name="Chen L."/>
            <person name="Sun Z."/>
            <person name="Wang K."/>
            <person name="Pan B."/>
            <person name="Chen J."/>
            <person name="Bao Y."/>
            <person name="Liu F."/>
            <person name="Qi X."/>
            <person name="Gang D.R."/>
            <person name="Wen J."/>
            <person name="Li J."/>
        </authorList>
    </citation>
    <scope>NUCLEOTIDE SEQUENCE</scope>
    <source>
        <strain evidence="8">Dzin_1.0</strain>
    </source>
</reference>
<evidence type="ECO:0000256" key="3">
    <source>
        <dbReference type="ARBA" id="ARBA00022729"/>
    </source>
</evidence>
<organism evidence="8 9">
    <name type="scientific">Dioscorea zingiberensis</name>
    <dbReference type="NCBI Taxonomy" id="325984"/>
    <lineage>
        <taxon>Eukaryota</taxon>
        <taxon>Viridiplantae</taxon>
        <taxon>Streptophyta</taxon>
        <taxon>Embryophyta</taxon>
        <taxon>Tracheophyta</taxon>
        <taxon>Spermatophyta</taxon>
        <taxon>Magnoliopsida</taxon>
        <taxon>Liliopsida</taxon>
        <taxon>Dioscoreales</taxon>
        <taxon>Dioscoreaceae</taxon>
        <taxon>Dioscorea</taxon>
    </lineage>
</organism>
<evidence type="ECO:0000256" key="1">
    <source>
        <dbReference type="ARBA" id="ARBA00004239"/>
    </source>
</evidence>
<dbReference type="AlphaFoldDB" id="A0A9D5CDY3"/>
<evidence type="ECO:0000256" key="4">
    <source>
        <dbReference type="ARBA" id="ARBA00023157"/>
    </source>
</evidence>
<gene>
    <name evidence="8" type="ORF">J5N97_019083</name>
</gene>
<keyword evidence="9" id="KW-1185">Reference proteome</keyword>
<dbReference type="CDD" id="cd15798">
    <property type="entry name" value="PMEI-like_3"/>
    <property type="match status" value="1"/>
</dbReference>
<evidence type="ECO:0000256" key="6">
    <source>
        <dbReference type="SAM" id="SignalP"/>
    </source>
</evidence>
<reference evidence="8" key="1">
    <citation type="submission" date="2021-03" db="EMBL/GenBank/DDBJ databases">
        <authorList>
            <person name="Li Z."/>
            <person name="Yang C."/>
        </authorList>
    </citation>
    <scope>NUCLEOTIDE SEQUENCE</scope>
    <source>
        <strain evidence="8">Dzin_1.0</strain>
        <tissue evidence="8">Leaf</tissue>
    </source>
</reference>
<accession>A0A9D5CDY3</accession>
<dbReference type="InterPro" id="IPR051955">
    <property type="entry name" value="PME_Inhibitor"/>
</dbReference>
<dbReference type="InterPro" id="IPR035513">
    <property type="entry name" value="Invertase/methylesterase_inhib"/>
</dbReference>
<dbReference type="OrthoDB" id="1430376at2759"/>
<dbReference type="FunFam" id="1.20.140.40:FF:000006">
    <property type="entry name" value="Pectinesterase inhibitor 3"/>
    <property type="match status" value="1"/>
</dbReference>
<dbReference type="EMBL" id="JAGGNH010000005">
    <property type="protein sequence ID" value="KAJ0971124.1"/>
    <property type="molecule type" value="Genomic_DNA"/>
</dbReference>
<dbReference type="Proteomes" id="UP001085076">
    <property type="component" value="Miscellaneous, Linkage group lg05"/>
</dbReference>
<evidence type="ECO:0000313" key="9">
    <source>
        <dbReference type="Proteomes" id="UP001085076"/>
    </source>
</evidence>
<dbReference type="PROSITE" id="PS51257">
    <property type="entry name" value="PROKAR_LIPOPROTEIN"/>
    <property type="match status" value="1"/>
</dbReference>
<evidence type="ECO:0000256" key="2">
    <source>
        <dbReference type="ARBA" id="ARBA00022525"/>
    </source>
</evidence>
<dbReference type="Pfam" id="PF04043">
    <property type="entry name" value="PMEI"/>
    <property type="match status" value="1"/>
</dbReference>